<evidence type="ECO:0008006" key="3">
    <source>
        <dbReference type="Google" id="ProtNLM"/>
    </source>
</evidence>
<accession>R0ICC7</accession>
<sequence>MLPLAEVVLLGIGVPYAKSLMKAADTAAEKVPALKEQFKQCEDAYFSILMDFKVAAKDLKSSPTSANYETIVCLDQTTRVDYWIGKNKDSTSKSLMELNMHMEKVIHLAIGATEAVGG</sequence>
<dbReference type="PANTHER" id="PTHR31890">
    <property type="entry name" value="PLANT INVERTASE/PECTIN METHYLESTERASE INHIBITOR SUPERFAMILY PROTEIN"/>
    <property type="match status" value="1"/>
</dbReference>
<dbReference type="PANTHER" id="PTHR31890:SF14">
    <property type="entry name" value="PLANT INVERTASE_PECTIN METHYLESTERASE INHIBITOR SUPERFAMILY PROTEIN"/>
    <property type="match status" value="1"/>
</dbReference>
<dbReference type="EMBL" id="KB870806">
    <property type="protein sequence ID" value="EOA34303.1"/>
    <property type="molecule type" value="Genomic_DNA"/>
</dbReference>
<evidence type="ECO:0000313" key="2">
    <source>
        <dbReference type="Proteomes" id="UP000029121"/>
    </source>
</evidence>
<name>R0ICC7_9BRAS</name>
<dbReference type="Proteomes" id="UP000029121">
    <property type="component" value="Unassembled WGS sequence"/>
</dbReference>
<dbReference type="STRING" id="81985.R0ICC7"/>
<organism evidence="1 2">
    <name type="scientific">Capsella rubella</name>
    <dbReference type="NCBI Taxonomy" id="81985"/>
    <lineage>
        <taxon>Eukaryota</taxon>
        <taxon>Viridiplantae</taxon>
        <taxon>Streptophyta</taxon>
        <taxon>Embryophyta</taxon>
        <taxon>Tracheophyta</taxon>
        <taxon>Spermatophyta</taxon>
        <taxon>Magnoliopsida</taxon>
        <taxon>eudicotyledons</taxon>
        <taxon>Gunneridae</taxon>
        <taxon>Pentapetalae</taxon>
        <taxon>rosids</taxon>
        <taxon>malvids</taxon>
        <taxon>Brassicales</taxon>
        <taxon>Brassicaceae</taxon>
        <taxon>Camelineae</taxon>
        <taxon>Capsella</taxon>
    </lineage>
</organism>
<proteinExistence type="predicted"/>
<keyword evidence="2" id="KW-1185">Reference proteome</keyword>
<dbReference type="AlphaFoldDB" id="R0ICC7"/>
<protein>
    <recommendedName>
        <fullName evidence="3">Pectinesterase inhibitor domain-containing protein</fullName>
    </recommendedName>
</protein>
<gene>
    <name evidence="1" type="ORF">CARUB_v10021821mg</name>
</gene>
<reference evidence="2" key="1">
    <citation type="journal article" date="2013" name="Nat. Genet.">
        <title>The Capsella rubella genome and the genomic consequences of rapid mating system evolution.</title>
        <authorList>
            <person name="Slotte T."/>
            <person name="Hazzouri K.M."/>
            <person name="Agren J.A."/>
            <person name="Koenig D."/>
            <person name="Maumus F."/>
            <person name="Guo Y.L."/>
            <person name="Steige K."/>
            <person name="Platts A.E."/>
            <person name="Escobar J.S."/>
            <person name="Newman L.K."/>
            <person name="Wang W."/>
            <person name="Mandakova T."/>
            <person name="Vello E."/>
            <person name="Smith L.M."/>
            <person name="Henz S.R."/>
            <person name="Steffen J."/>
            <person name="Takuno S."/>
            <person name="Brandvain Y."/>
            <person name="Coop G."/>
            <person name="Andolfatto P."/>
            <person name="Hu T.T."/>
            <person name="Blanchette M."/>
            <person name="Clark R.M."/>
            <person name="Quesneville H."/>
            <person name="Nordborg M."/>
            <person name="Gaut B.S."/>
            <person name="Lysak M.A."/>
            <person name="Jenkins J."/>
            <person name="Grimwood J."/>
            <person name="Chapman J."/>
            <person name="Prochnik S."/>
            <person name="Shu S."/>
            <person name="Rokhsar D."/>
            <person name="Schmutz J."/>
            <person name="Weigel D."/>
            <person name="Wright S.I."/>
        </authorList>
    </citation>
    <scope>NUCLEOTIDE SEQUENCE [LARGE SCALE GENOMIC DNA]</scope>
    <source>
        <strain evidence="2">cv. Monte Gargano</strain>
    </source>
</reference>
<evidence type="ECO:0000313" key="1">
    <source>
        <dbReference type="EMBL" id="EOA34303.1"/>
    </source>
</evidence>